<gene>
    <name evidence="1" type="ORF">CC84DRAFT_1248848</name>
</gene>
<name>A0A177C7K9_9PLEO</name>
<dbReference type="OrthoDB" id="4364812at2759"/>
<accession>A0A177C7K9</accession>
<dbReference type="RefSeq" id="XP_018033998.1">
    <property type="nucleotide sequence ID" value="XM_018184269.1"/>
</dbReference>
<dbReference type="InParanoid" id="A0A177C7K9"/>
<proteinExistence type="predicted"/>
<dbReference type="Proteomes" id="UP000077069">
    <property type="component" value="Unassembled WGS sequence"/>
</dbReference>
<dbReference type="AlphaFoldDB" id="A0A177C7K9"/>
<organism evidence="1 2">
    <name type="scientific">Paraphaeosphaeria sporulosa</name>
    <dbReference type="NCBI Taxonomy" id="1460663"/>
    <lineage>
        <taxon>Eukaryota</taxon>
        <taxon>Fungi</taxon>
        <taxon>Dikarya</taxon>
        <taxon>Ascomycota</taxon>
        <taxon>Pezizomycotina</taxon>
        <taxon>Dothideomycetes</taxon>
        <taxon>Pleosporomycetidae</taxon>
        <taxon>Pleosporales</taxon>
        <taxon>Massarineae</taxon>
        <taxon>Didymosphaeriaceae</taxon>
        <taxon>Paraphaeosphaeria</taxon>
    </lineage>
</organism>
<dbReference type="EMBL" id="KV441554">
    <property type="protein sequence ID" value="OAG03633.1"/>
    <property type="molecule type" value="Genomic_DNA"/>
</dbReference>
<protein>
    <submittedName>
        <fullName evidence="1">Uncharacterized protein</fullName>
    </submittedName>
</protein>
<keyword evidence="2" id="KW-1185">Reference proteome</keyword>
<reference evidence="1 2" key="1">
    <citation type="submission" date="2016-05" db="EMBL/GenBank/DDBJ databases">
        <title>Comparative analysis of secretome profiles of manganese(II)-oxidizing ascomycete fungi.</title>
        <authorList>
            <consortium name="DOE Joint Genome Institute"/>
            <person name="Zeiner C.A."/>
            <person name="Purvine S.O."/>
            <person name="Zink E.M."/>
            <person name="Wu S."/>
            <person name="Pasa-Tolic L."/>
            <person name="Chaput D.L."/>
            <person name="Haridas S."/>
            <person name="Grigoriev I.V."/>
            <person name="Santelli C.M."/>
            <person name="Hansel C.M."/>
        </authorList>
    </citation>
    <scope>NUCLEOTIDE SEQUENCE [LARGE SCALE GENOMIC DNA]</scope>
    <source>
        <strain evidence="1 2">AP3s5-JAC2a</strain>
    </source>
</reference>
<sequence>MVPPRMGTRDVPPFGSQPFDHFIMERWDPSSTLSKKEQHKVLVAVWLSLGQYGRNIFYQRMRTWANDSDIPEHVPQDLLTNEQRAKNEVPYCAFWIRTWYGTEDKGSDGSKPVTRATANKCYHHLYRRAVLSIEEDGDENEPYDGDLTIEEDAIFDDDPDSFGMAQQTPEEDIAPAGAIPSALAGAFMRVPDSFDGTSKAEWRSDNAEMILKEEKRLEDSQHVLVLLADRQACERGWVLFLSINHKGQVMPLRIRHKAGDTRDQVNQWLGLGHGIDAAPEDRTDEVIYADDGDGWDKC</sequence>
<evidence type="ECO:0000313" key="2">
    <source>
        <dbReference type="Proteomes" id="UP000077069"/>
    </source>
</evidence>
<evidence type="ECO:0000313" key="1">
    <source>
        <dbReference type="EMBL" id="OAG03633.1"/>
    </source>
</evidence>
<dbReference type="GeneID" id="28767755"/>